<dbReference type="Gene3D" id="3.40.220.10">
    <property type="entry name" value="Leucine Aminopeptidase, subunit E, domain 1"/>
    <property type="match status" value="1"/>
</dbReference>
<dbReference type="RefSeq" id="YP_009001584.1">
    <property type="nucleotide sequence ID" value="NC_023426.1"/>
</dbReference>
<name>W6JLH9_9POXV</name>
<accession>W6JLH9</accession>
<dbReference type="InterPro" id="IPR043472">
    <property type="entry name" value="Macro_dom-like"/>
</dbReference>
<proteinExistence type="predicted"/>
<evidence type="ECO:0000313" key="2">
    <source>
        <dbReference type="Proteomes" id="UP000174145"/>
    </source>
</evidence>
<dbReference type="GeneID" id="18263540"/>
<dbReference type="OrthoDB" id="21918at10239"/>
<dbReference type="Proteomes" id="UP000174145">
    <property type="component" value="Segment"/>
</dbReference>
<keyword evidence="2" id="KW-1185">Reference proteome</keyword>
<evidence type="ECO:0000313" key="1">
    <source>
        <dbReference type="EMBL" id="BAO49471.1"/>
    </source>
</evidence>
<dbReference type="EMBL" id="AP013055">
    <property type="protein sequence ID" value="BAO49471.1"/>
    <property type="molecule type" value="Genomic_DNA"/>
</dbReference>
<protein>
    <submittedName>
        <fullName evidence="1">Uncharacterized protein</fullName>
    </submittedName>
</protein>
<sequence>MRVENINDYIFNIDSETALIIFISSDFIMCRDHYYLYIKKKFNSIKELKRQKKKTGEVSYIYKHGIYVFYLIISDYIENNIYNINIKKALNELNKHVTNLNINTIATSKDHINIISEYYENILEYMNEIFSNDITLYLYK</sequence>
<organism evidence="1 2">
    <name type="scientific">Alphaentomopoxvirus acuprea</name>
    <dbReference type="NCBI Taxonomy" id="62099"/>
    <lineage>
        <taxon>Viruses</taxon>
        <taxon>Varidnaviria</taxon>
        <taxon>Bamfordvirae</taxon>
        <taxon>Nucleocytoviricota</taxon>
        <taxon>Pokkesviricetes</taxon>
        <taxon>Chitovirales</taxon>
        <taxon>Poxviridae</taxon>
        <taxon>Entomopoxvirinae</taxon>
        <taxon>Alphaentomopoxvirus</taxon>
    </lineage>
</organism>
<dbReference type="KEGG" id="vg:18263540"/>
<reference evidence="1 2" key="1">
    <citation type="journal article" date="2014" name="Virology">
        <title>The complete genome sequence of the Alphaentomopoxvirus Anomala cuprea entomopoxvirus, including its terminal hairpin loop sequences, suggests a potentially unique mode of apoptosis inhibition and mode of DNA replication.</title>
        <authorList>
            <person name="Mitsuhashi W."/>
            <person name="Miyamoto K."/>
            <person name="Wada S."/>
        </authorList>
    </citation>
    <scope>NUCLEOTIDE SEQUENCE [LARGE SCALE GENOMIC DNA]</scope>
    <source>
        <strain evidence="1">CV6M</strain>
    </source>
</reference>